<feature type="region of interest" description="Disordered" evidence="5">
    <location>
        <begin position="310"/>
        <end position="330"/>
    </location>
</feature>
<dbReference type="EMBL" id="KN817520">
    <property type="protein sequence ID" value="KJA28986.1"/>
    <property type="molecule type" value="Genomic_DNA"/>
</dbReference>
<dbReference type="PROSITE" id="PS51821">
    <property type="entry name" value="VELVET"/>
    <property type="match status" value="1"/>
</dbReference>
<dbReference type="OrthoDB" id="5599552at2759"/>
<accession>A0A0D2PKT2</accession>
<dbReference type="STRING" id="945553.A0A0D2PKT2"/>
<gene>
    <name evidence="7" type="ORF">HYPSUDRAFT_128126</name>
</gene>
<dbReference type="InterPro" id="IPR021740">
    <property type="entry name" value="Velvet"/>
</dbReference>
<sequence length="330" mass="36511">MSNLHHRQNSGPSDHARSVPQAPSTASYITFEAGQFAGRTIRVELTELQKAESGRKQVDRRPLDPPPAVQLRLFEPPDGAGQWERELLYENVLNVGLMCTVDLFPVPEDMYGASSPASLASPRSPPYPSPPYIDALQSSGYAPMRSPLTYYPLHPYTSLDASGSGQVEGSLSPFDIPRRQPMLGYLHHTDRPSDTVHQVGNHLITESSKLTPALVGERFTEPTLVDYQGRKALIFVFGDLAVRREGVFILRYRAFDIYSNVPDSPHKPVLSELYGGPFKVYSTREFPGLEPSTELTRTLSKYGVRVTLRDAERKSKKRGKGPGGAASDDE</sequence>
<feature type="region of interest" description="Disordered" evidence="5">
    <location>
        <begin position="1"/>
        <end position="23"/>
    </location>
</feature>
<evidence type="ECO:0000256" key="3">
    <source>
        <dbReference type="ARBA" id="ARBA00023163"/>
    </source>
</evidence>
<evidence type="ECO:0000256" key="4">
    <source>
        <dbReference type="ARBA" id="ARBA00023242"/>
    </source>
</evidence>
<name>A0A0D2PKT2_HYPSF</name>
<dbReference type="OMA" id="RNEGTFI"/>
<dbReference type="AlphaFoldDB" id="A0A0D2PKT2"/>
<evidence type="ECO:0000313" key="7">
    <source>
        <dbReference type="EMBL" id="KJA28986.1"/>
    </source>
</evidence>
<dbReference type="InterPro" id="IPR037525">
    <property type="entry name" value="Velvet_dom"/>
</dbReference>
<comment type="subcellular location">
    <subcellularLocation>
        <location evidence="1">Nucleus</location>
    </subcellularLocation>
</comment>
<feature type="compositionally biased region" description="Basic and acidic residues" evidence="5">
    <location>
        <begin position="51"/>
        <end position="63"/>
    </location>
</feature>
<evidence type="ECO:0000256" key="1">
    <source>
        <dbReference type="ARBA" id="ARBA00004123"/>
    </source>
</evidence>
<evidence type="ECO:0000313" key="8">
    <source>
        <dbReference type="Proteomes" id="UP000054270"/>
    </source>
</evidence>
<keyword evidence="4" id="KW-0539">Nucleus</keyword>
<evidence type="ECO:0000256" key="2">
    <source>
        <dbReference type="ARBA" id="ARBA00023015"/>
    </source>
</evidence>
<evidence type="ECO:0000256" key="5">
    <source>
        <dbReference type="SAM" id="MobiDB-lite"/>
    </source>
</evidence>
<dbReference type="PANTHER" id="PTHR33572">
    <property type="entry name" value="SPORE DEVELOPMENT REGULATOR VOSA"/>
    <property type="match status" value="1"/>
</dbReference>
<dbReference type="Proteomes" id="UP000054270">
    <property type="component" value="Unassembled WGS sequence"/>
</dbReference>
<keyword evidence="2" id="KW-0805">Transcription regulation</keyword>
<protein>
    <recommendedName>
        <fullName evidence="6">Velvet domain-containing protein</fullName>
    </recommendedName>
</protein>
<dbReference type="Gene3D" id="2.60.40.3960">
    <property type="entry name" value="Velvet domain"/>
    <property type="match status" value="1"/>
</dbReference>
<organism evidence="7 8">
    <name type="scientific">Hypholoma sublateritium (strain FD-334 SS-4)</name>
    <dbReference type="NCBI Taxonomy" id="945553"/>
    <lineage>
        <taxon>Eukaryota</taxon>
        <taxon>Fungi</taxon>
        <taxon>Dikarya</taxon>
        <taxon>Basidiomycota</taxon>
        <taxon>Agaricomycotina</taxon>
        <taxon>Agaricomycetes</taxon>
        <taxon>Agaricomycetidae</taxon>
        <taxon>Agaricales</taxon>
        <taxon>Agaricineae</taxon>
        <taxon>Strophariaceae</taxon>
        <taxon>Hypholoma</taxon>
    </lineage>
</organism>
<evidence type="ECO:0000259" key="6">
    <source>
        <dbReference type="PROSITE" id="PS51821"/>
    </source>
</evidence>
<keyword evidence="8" id="KW-1185">Reference proteome</keyword>
<feature type="domain" description="Velvet" evidence="6">
    <location>
        <begin position="38"/>
        <end position="309"/>
    </location>
</feature>
<dbReference type="InterPro" id="IPR038491">
    <property type="entry name" value="Velvet_dom_sf"/>
</dbReference>
<dbReference type="Pfam" id="PF11754">
    <property type="entry name" value="Velvet"/>
    <property type="match status" value="1"/>
</dbReference>
<reference evidence="8" key="1">
    <citation type="submission" date="2014-04" db="EMBL/GenBank/DDBJ databases">
        <title>Evolutionary Origins and Diversification of the Mycorrhizal Mutualists.</title>
        <authorList>
            <consortium name="DOE Joint Genome Institute"/>
            <consortium name="Mycorrhizal Genomics Consortium"/>
            <person name="Kohler A."/>
            <person name="Kuo A."/>
            <person name="Nagy L.G."/>
            <person name="Floudas D."/>
            <person name="Copeland A."/>
            <person name="Barry K.W."/>
            <person name="Cichocki N."/>
            <person name="Veneault-Fourrey C."/>
            <person name="LaButti K."/>
            <person name="Lindquist E.A."/>
            <person name="Lipzen A."/>
            <person name="Lundell T."/>
            <person name="Morin E."/>
            <person name="Murat C."/>
            <person name="Riley R."/>
            <person name="Ohm R."/>
            <person name="Sun H."/>
            <person name="Tunlid A."/>
            <person name="Henrissat B."/>
            <person name="Grigoriev I.V."/>
            <person name="Hibbett D.S."/>
            <person name="Martin F."/>
        </authorList>
    </citation>
    <scope>NUCLEOTIDE SEQUENCE [LARGE SCALE GENOMIC DNA]</scope>
    <source>
        <strain evidence="8">FD-334 SS-4</strain>
    </source>
</reference>
<keyword evidence="3" id="KW-0804">Transcription</keyword>
<dbReference type="GO" id="GO:0005634">
    <property type="term" value="C:nucleus"/>
    <property type="evidence" value="ECO:0007669"/>
    <property type="project" value="UniProtKB-SubCell"/>
</dbReference>
<dbReference type="PANTHER" id="PTHR33572:SF3">
    <property type="entry name" value="VELVET COMPLEX SUBUNIT B"/>
    <property type="match status" value="1"/>
</dbReference>
<feature type="region of interest" description="Disordered" evidence="5">
    <location>
        <begin position="51"/>
        <end position="76"/>
    </location>
</feature>
<proteinExistence type="predicted"/>